<proteinExistence type="predicted"/>
<accession>A0A7C3PEH5</accession>
<evidence type="ECO:0000313" key="2">
    <source>
        <dbReference type="EMBL" id="HFM99252.1"/>
    </source>
</evidence>
<feature type="transmembrane region" description="Helical" evidence="1">
    <location>
        <begin position="76"/>
        <end position="97"/>
    </location>
</feature>
<sequence>MTNQNPFDNDDTVHLQNLVYLIPIFGFFPALWTLYCKSGTRQQRNLSRLAVTLALGWLAGYFLLGLGAETSTSLKVPLLITNTMLSSGYFLTNLWLMTRLYQKRSRRLAMEPRLKDPSID</sequence>
<keyword evidence="1" id="KW-1133">Transmembrane helix</keyword>
<feature type="transmembrane region" description="Helical" evidence="1">
    <location>
        <begin position="46"/>
        <end position="64"/>
    </location>
</feature>
<keyword evidence="1" id="KW-0812">Transmembrane</keyword>
<dbReference type="EMBL" id="DSRU01000232">
    <property type="protein sequence ID" value="HFM99252.1"/>
    <property type="molecule type" value="Genomic_DNA"/>
</dbReference>
<keyword evidence="1" id="KW-0472">Membrane</keyword>
<name>A0A7C3PEH5_9CYAN</name>
<reference evidence="2" key="1">
    <citation type="journal article" date="2020" name="mSystems">
        <title>Genome- and Community-Level Interaction Insights into Carbon Utilization and Element Cycling Functions of Hydrothermarchaeota in Hydrothermal Sediment.</title>
        <authorList>
            <person name="Zhou Z."/>
            <person name="Liu Y."/>
            <person name="Xu W."/>
            <person name="Pan J."/>
            <person name="Luo Z.H."/>
            <person name="Li M."/>
        </authorList>
    </citation>
    <scope>NUCLEOTIDE SEQUENCE [LARGE SCALE GENOMIC DNA]</scope>
    <source>
        <strain evidence="2">SpSt-418</strain>
    </source>
</reference>
<gene>
    <name evidence="2" type="ORF">ENR64_16135</name>
</gene>
<organism evidence="2">
    <name type="scientific">Oscillatoriales cyanobacterium SpSt-418</name>
    <dbReference type="NCBI Taxonomy" id="2282169"/>
    <lineage>
        <taxon>Bacteria</taxon>
        <taxon>Bacillati</taxon>
        <taxon>Cyanobacteriota</taxon>
        <taxon>Cyanophyceae</taxon>
        <taxon>Oscillatoriophycideae</taxon>
        <taxon>Oscillatoriales</taxon>
    </lineage>
</organism>
<evidence type="ECO:0000256" key="1">
    <source>
        <dbReference type="SAM" id="Phobius"/>
    </source>
</evidence>
<protein>
    <submittedName>
        <fullName evidence="2">Uncharacterized protein</fullName>
    </submittedName>
</protein>
<dbReference type="AlphaFoldDB" id="A0A7C3PEH5"/>
<comment type="caution">
    <text evidence="2">The sequence shown here is derived from an EMBL/GenBank/DDBJ whole genome shotgun (WGS) entry which is preliminary data.</text>
</comment>
<feature type="transmembrane region" description="Helical" evidence="1">
    <location>
        <begin position="15"/>
        <end position="34"/>
    </location>
</feature>